<accession>A0AAW0YY76</accession>
<evidence type="ECO:0000256" key="1">
    <source>
        <dbReference type="SAM" id="MobiDB-lite"/>
    </source>
</evidence>
<reference evidence="3 4" key="1">
    <citation type="journal article" date="2024" name="bioRxiv">
        <title>Comparative genomics of Cryptococcus and Kwoniella reveals pathogenesis evolution and contrasting karyotype dynamics via intercentromeric recombination or chromosome fusion.</title>
        <authorList>
            <person name="Coelho M.A."/>
            <person name="David-Palma M."/>
            <person name="Shea T."/>
            <person name="Bowers K."/>
            <person name="McGinley-Smith S."/>
            <person name="Mohammad A.W."/>
            <person name="Gnirke A."/>
            <person name="Yurkov A.M."/>
            <person name="Nowrousian M."/>
            <person name="Sun S."/>
            <person name="Cuomo C.A."/>
            <person name="Heitman J."/>
        </authorList>
    </citation>
    <scope>NUCLEOTIDE SEQUENCE [LARGE SCALE GENOMIC DNA]</scope>
    <source>
        <strain evidence="3 4">CBS 13917</strain>
    </source>
</reference>
<dbReference type="EMBL" id="JBCAWK010000007">
    <property type="protein sequence ID" value="KAK8853489.1"/>
    <property type="molecule type" value="Genomic_DNA"/>
</dbReference>
<evidence type="ECO:0000259" key="2">
    <source>
        <dbReference type="PROSITE" id="PS50172"/>
    </source>
</evidence>
<feature type="compositionally biased region" description="Polar residues" evidence="1">
    <location>
        <begin position="687"/>
        <end position="697"/>
    </location>
</feature>
<feature type="domain" description="BRCT" evidence="2">
    <location>
        <begin position="554"/>
        <end position="640"/>
    </location>
</feature>
<feature type="compositionally biased region" description="Polar residues" evidence="1">
    <location>
        <begin position="298"/>
        <end position="308"/>
    </location>
</feature>
<feature type="compositionally biased region" description="Acidic residues" evidence="1">
    <location>
        <begin position="361"/>
        <end position="370"/>
    </location>
</feature>
<dbReference type="GeneID" id="92181454"/>
<feature type="compositionally biased region" description="Low complexity" evidence="1">
    <location>
        <begin position="54"/>
        <end position="64"/>
    </location>
</feature>
<dbReference type="InterPro" id="IPR036420">
    <property type="entry name" value="BRCT_dom_sf"/>
</dbReference>
<feature type="compositionally biased region" description="Low complexity" evidence="1">
    <location>
        <begin position="649"/>
        <end position="663"/>
    </location>
</feature>
<keyword evidence="4" id="KW-1185">Reference proteome</keyword>
<dbReference type="InterPro" id="IPR001357">
    <property type="entry name" value="BRCT_dom"/>
</dbReference>
<organism evidence="3 4">
    <name type="scientific">Kwoniella newhampshirensis</name>
    <dbReference type="NCBI Taxonomy" id="1651941"/>
    <lineage>
        <taxon>Eukaryota</taxon>
        <taxon>Fungi</taxon>
        <taxon>Dikarya</taxon>
        <taxon>Basidiomycota</taxon>
        <taxon>Agaricomycotina</taxon>
        <taxon>Tremellomycetes</taxon>
        <taxon>Tremellales</taxon>
        <taxon>Cryptococcaceae</taxon>
        <taxon>Kwoniella</taxon>
    </lineage>
</organism>
<dbReference type="Gene3D" id="3.40.50.10190">
    <property type="entry name" value="BRCT domain"/>
    <property type="match status" value="1"/>
</dbReference>
<dbReference type="Proteomes" id="UP001388673">
    <property type="component" value="Unassembled WGS sequence"/>
</dbReference>
<evidence type="ECO:0000313" key="3">
    <source>
        <dbReference type="EMBL" id="KAK8853489.1"/>
    </source>
</evidence>
<gene>
    <name evidence="3" type="ORF">IAR55_004196</name>
</gene>
<comment type="caution">
    <text evidence="3">The sequence shown here is derived from an EMBL/GenBank/DDBJ whole genome shotgun (WGS) entry which is preliminary data.</text>
</comment>
<feature type="region of interest" description="Disordered" evidence="1">
    <location>
        <begin position="687"/>
        <end position="735"/>
    </location>
</feature>
<name>A0AAW0YY76_9TREE</name>
<feature type="domain" description="BRCT" evidence="2">
    <location>
        <begin position="72"/>
        <end position="185"/>
    </location>
</feature>
<feature type="region of interest" description="Disordered" evidence="1">
    <location>
        <begin position="805"/>
        <end position="830"/>
    </location>
</feature>
<dbReference type="RefSeq" id="XP_066802675.1">
    <property type="nucleotide sequence ID" value="XM_066947296.1"/>
</dbReference>
<feature type="compositionally biased region" description="Basic and acidic residues" evidence="1">
    <location>
        <begin position="272"/>
        <end position="284"/>
    </location>
</feature>
<evidence type="ECO:0000313" key="4">
    <source>
        <dbReference type="Proteomes" id="UP001388673"/>
    </source>
</evidence>
<feature type="compositionally biased region" description="Acidic residues" evidence="1">
    <location>
        <begin position="819"/>
        <end position="829"/>
    </location>
</feature>
<proteinExistence type="predicted"/>
<dbReference type="PROSITE" id="PS50172">
    <property type="entry name" value="BRCT"/>
    <property type="match status" value="2"/>
</dbReference>
<feature type="region of interest" description="Disordered" evidence="1">
    <location>
        <begin position="267"/>
        <end position="376"/>
    </location>
</feature>
<protein>
    <recommendedName>
        <fullName evidence="2">BRCT domain-containing protein</fullName>
    </recommendedName>
</protein>
<feature type="compositionally biased region" description="Polar residues" evidence="1">
    <location>
        <begin position="707"/>
        <end position="721"/>
    </location>
</feature>
<feature type="region of interest" description="Disordered" evidence="1">
    <location>
        <begin position="643"/>
        <end position="666"/>
    </location>
</feature>
<feature type="region of interest" description="Disordered" evidence="1">
    <location>
        <begin position="1"/>
        <end position="72"/>
    </location>
</feature>
<sequence>MGAGQDYYSRQRRERSPPPGCRSSSRPRRGHSPQADRPPLVPSTPRGRSRSRGRNSALASSAPRGRSRSRPRMSGIFSGLVFYVGDHGTVTAKVAHVREEIRSNGGALCNYPRNKEVNVILVSATPDEPFEIRTRSFCPDYDRRDRQGWVTAGLIGAFAEMIDHDGRMVDRDIKTVLNWDWILSCTRGGGRLGTKMDWEPFKVRGKYAYPQTKSLRLSISSTSASFSTNRSYTHSPFPHERLLFATSLNPVAVDRYLPRDPRLAARQVPCDSRLDDRQPPDRLPHLNPLPLAARMSWPGSNPSTWSQDRSTRPETPPLSSVPKTSEHHLLSKPQTPQSPPTPSALTLTGIDQSDEIKPEPDLEINDDDLEGIGSDLGLGDEAILANTERPATGPKESLIKPGNGVVTHMAVTPMSLTIKQRQTEQDDVPVTTSDLGGKAKTEQGDPEAGESSIAGKLAIGANSITCAIEIVTDSEAEEEDANEPERTSVTPIIINRPLSPRSRSCTGSIDQVSAAAVQVTTAYSASSRAPYIGGFSNSGSDDKQPVFTHQLVPMTFYVPPENDFLRLAIVNGGGRVCDTMKNVQRIVISRTRETAPSTPLGETEEMLVTTKESWQQAISSDWILQCILQRGLVPELPFLIDFPRSTNDRPSTSRASSSARSSPGKFTSLPERLLLASLITTQLKTNSGKRQASTFLQPSEAPKKSRNSLANSVATNKSSVSKAPADESKKKHSSQTAELEALKHLLALALKNWDGSGTLSRFLNDLRIKHPERRDWRKFHRRHRDDIIAKLTTMKVDLASIYGEQHKTSKSIRGKSQEEEADDDDDDDAEWKGDEIIECDDLFGSDEEYVE</sequence>
<dbReference type="AlphaFoldDB" id="A0AAW0YY76"/>
<dbReference type="KEGG" id="kne:92181454"/>
<feature type="region of interest" description="Disordered" evidence="1">
    <location>
        <begin position="421"/>
        <end position="450"/>
    </location>
</feature>
<dbReference type="Pfam" id="PF16589">
    <property type="entry name" value="BRCT_2"/>
    <property type="match status" value="1"/>
</dbReference>